<dbReference type="AlphaFoldDB" id="A0A0C9SL42"/>
<evidence type="ECO:0000259" key="4">
    <source>
        <dbReference type="Pfam" id="PF00135"/>
    </source>
</evidence>
<dbReference type="PROSITE" id="PS00122">
    <property type="entry name" value="CARBOXYLESTERASE_B_1"/>
    <property type="match status" value="1"/>
</dbReference>
<evidence type="ECO:0000313" key="5">
    <source>
        <dbReference type="EMBL" id="KII84831.1"/>
    </source>
</evidence>
<dbReference type="PANTHER" id="PTHR43142">
    <property type="entry name" value="CARBOXYLIC ESTER HYDROLASE"/>
    <property type="match status" value="1"/>
</dbReference>
<dbReference type="InterPro" id="IPR019826">
    <property type="entry name" value="Carboxylesterase_B_AS"/>
</dbReference>
<evidence type="ECO:0000256" key="1">
    <source>
        <dbReference type="ARBA" id="ARBA00005964"/>
    </source>
</evidence>
<protein>
    <recommendedName>
        <fullName evidence="3">Carboxylic ester hydrolase</fullName>
        <ecNumber evidence="3">3.1.1.-</ecNumber>
    </recommendedName>
</protein>
<dbReference type="Pfam" id="PF00135">
    <property type="entry name" value="COesterase"/>
    <property type="match status" value="1"/>
</dbReference>
<dbReference type="GO" id="GO:0016787">
    <property type="term" value="F:hydrolase activity"/>
    <property type="evidence" value="ECO:0007669"/>
    <property type="project" value="UniProtKB-KW"/>
</dbReference>
<evidence type="ECO:0000256" key="3">
    <source>
        <dbReference type="RuleBase" id="RU361235"/>
    </source>
</evidence>
<dbReference type="EMBL" id="KN832569">
    <property type="protein sequence ID" value="KII84831.1"/>
    <property type="molecule type" value="Genomic_DNA"/>
</dbReference>
<dbReference type="EC" id="3.1.1.-" evidence="3"/>
<gene>
    <name evidence="5" type="ORF">PLICRDRAFT_117320</name>
</gene>
<comment type="similarity">
    <text evidence="1 3">Belongs to the type-B carboxylesterase/lipase family.</text>
</comment>
<dbReference type="Proteomes" id="UP000053263">
    <property type="component" value="Unassembled WGS sequence"/>
</dbReference>
<keyword evidence="6" id="KW-1185">Reference proteome</keyword>
<keyword evidence="2 3" id="KW-0378">Hydrolase</keyword>
<dbReference type="ESTHER" id="plicr-a0a0c9sl42">
    <property type="family name" value="Fungal_carboxylesterase_lipase"/>
</dbReference>
<dbReference type="PANTHER" id="PTHR43142:SF8">
    <property type="entry name" value="CARBOXYLIC ESTER HYDROLASE"/>
    <property type="match status" value="1"/>
</dbReference>
<sequence length="553" mass="61458">MGNVLSYTTTPTILDVASHGQVEGVVLERDGEQRAKRFLNVPFVLPPTGQYRWRKPRPLPADYSYSTPDGKPRDCTRFGAICPQPQYTKLGNKDATVENPNKYDEDCLVLNIWTPPGNPPAEGWPVMLWFHGGWLQVGDPSNDPNMDPTELVSHSGGALDCVFIASAYRISVFGFLGSQELAAEAQQDGDGAWGNYGLWDQRAALDWVHANVRSFGGNPLNLTLSGRSAGAYSVHAQAAHEFFMAPSPSPGIFRRLVMYSNAIPANPKTIEEVQPQFDELVAACAISPSLSGPEKLAALRAMPAGELVGKVMGLTAHTFRPVLDGHFFPLDLFQRFVRGDFAAEFKARDLELLIGEVRDEETIYRQTNPPVDLKTLRDEVGNYYSPRITDALLDAYLVRRVHAQGAHPDPDPTIDEWKKIYGDIVADGQVRAPSRLLVRQLAAAGVPLSSVHRYMMAWRPSFMDSTPKELGVGHAYDKPLWNFSVMHGPTPDEEKVMRAWIKDLADFVHGRRTDYGTREWDEQKVLTPAGEIVVQKDGKWEYLKEVADELCAV</sequence>
<feature type="domain" description="Carboxylesterase type B" evidence="4">
    <location>
        <begin position="18"/>
        <end position="521"/>
    </location>
</feature>
<dbReference type="InterPro" id="IPR002018">
    <property type="entry name" value="CarbesteraseB"/>
</dbReference>
<dbReference type="InterPro" id="IPR029058">
    <property type="entry name" value="AB_hydrolase_fold"/>
</dbReference>
<reference evidence="5 6" key="1">
    <citation type="submission" date="2014-06" db="EMBL/GenBank/DDBJ databases">
        <title>Evolutionary Origins and Diversification of the Mycorrhizal Mutualists.</title>
        <authorList>
            <consortium name="DOE Joint Genome Institute"/>
            <consortium name="Mycorrhizal Genomics Consortium"/>
            <person name="Kohler A."/>
            <person name="Kuo A."/>
            <person name="Nagy L.G."/>
            <person name="Floudas D."/>
            <person name="Copeland A."/>
            <person name="Barry K.W."/>
            <person name="Cichocki N."/>
            <person name="Veneault-Fourrey C."/>
            <person name="LaButti K."/>
            <person name="Lindquist E.A."/>
            <person name="Lipzen A."/>
            <person name="Lundell T."/>
            <person name="Morin E."/>
            <person name="Murat C."/>
            <person name="Riley R."/>
            <person name="Ohm R."/>
            <person name="Sun H."/>
            <person name="Tunlid A."/>
            <person name="Henrissat B."/>
            <person name="Grigoriev I.V."/>
            <person name="Hibbett D.S."/>
            <person name="Martin F."/>
        </authorList>
    </citation>
    <scope>NUCLEOTIDE SEQUENCE [LARGE SCALE GENOMIC DNA]</scope>
    <source>
        <strain evidence="5 6">FD-325 SS-3</strain>
    </source>
</reference>
<accession>A0A0C9SL42</accession>
<evidence type="ECO:0000313" key="6">
    <source>
        <dbReference type="Proteomes" id="UP000053263"/>
    </source>
</evidence>
<evidence type="ECO:0000256" key="2">
    <source>
        <dbReference type="ARBA" id="ARBA00022801"/>
    </source>
</evidence>
<dbReference type="OrthoDB" id="6846267at2759"/>
<dbReference type="HOGENOM" id="CLU_006586_17_1_1"/>
<dbReference type="Gene3D" id="3.40.50.1820">
    <property type="entry name" value="alpha/beta hydrolase"/>
    <property type="match status" value="1"/>
</dbReference>
<proteinExistence type="inferred from homology"/>
<organism evidence="5 6">
    <name type="scientific">Plicaturopsis crispa FD-325 SS-3</name>
    <dbReference type="NCBI Taxonomy" id="944288"/>
    <lineage>
        <taxon>Eukaryota</taxon>
        <taxon>Fungi</taxon>
        <taxon>Dikarya</taxon>
        <taxon>Basidiomycota</taxon>
        <taxon>Agaricomycotina</taxon>
        <taxon>Agaricomycetes</taxon>
        <taxon>Agaricomycetidae</taxon>
        <taxon>Amylocorticiales</taxon>
        <taxon>Amylocorticiaceae</taxon>
        <taxon>Plicatura</taxon>
        <taxon>Plicaturopsis crispa</taxon>
    </lineage>
</organism>
<name>A0A0C9SL42_PLICR</name>
<dbReference type="SUPFAM" id="SSF53474">
    <property type="entry name" value="alpha/beta-Hydrolases"/>
    <property type="match status" value="1"/>
</dbReference>